<evidence type="ECO:0000313" key="3">
    <source>
        <dbReference type="Proteomes" id="UP000494165"/>
    </source>
</evidence>
<protein>
    <submittedName>
        <fullName evidence="2">Uncharacterized protein</fullName>
    </submittedName>
</protein>
<keyword evidence="1" id="KW-0812">Transmembrane</keyword>
<feature type="transmembrane region" description="Helical" evidence="1">
    <location>
        <begin position="48"/>
        <end position="65"/>
    </location>
</feature>
<reference evidence="2 3" key="1">
    <citation type="submission" date="2020-04" db="EMBL/GenBank/DDBJ databases">
        <authorList>
            <person name="Alioto T."/>
            <person name="Alioto T."/>
            <person name="Gomez Garrido J."/>
        </authorList>
    </citation>
    <scope>NUCLEOTIDE SEQUENCE [LARGE SCALE GENOMIC DNA]</scope>
</reference>
<accession>A0A8S1D081</accession>
<comment type="caution">
    <text evidence="2">The sequence shown here is derived from an EMBL/GenBank/DDBJ whole genome shotgun (WGS) entry which is preliminary data.</text>
</comment>
<sequence>MADDTPTLLLLDRTCTCCCVHHVSVPNSDRKLLPRRRGDHQPVLAGKHFLWLLAAFLFISMLATAEASTIRQIGDAALCPFEAKQDKDDTRMPAVITQLTCKFSKSSGNSDTDDPEPAGVTCEQIGGTCKQIHTNLQVSYAKSTIPNRPERSVKDRVIRSIRRHHNIRVNSACVCVRSNGRPATPVGPNFEVRRR</sequence>
<evidence type="ECO:0000313" key="2">
    <source>
        <dbReference type="EMBL" id="CAB3374863.1"/>
    </source>
</evidence>
<organism evidence="2 3">
    <name type="scientific">Cloeon dipterum</name>
    <dbReference type="NCBI Taxonomy" id="197152"/>
    <lineage>
        <taxon>Eukaryota</taxon>
        <taxon>Metazoa</taxon>
        <taxon>Ecdysozoa</taxon>
        <taxon>Arthropoda</taxon>
        <taxon>Hexapoda</taxon>
        <taxon>Insecta</taxon>
        <taxon>Pterygota</taxon>
        <taxon>Palaeoptera</taxon>
        <taxon>Ephemeroptera</taxon>
        <taxon>Pisciforma</taxon>
        <taxon>Baetidae</taxon>
        <taxon>Cloeon</taxon>
    </lineage>
</organism>
<name>A0A8S1D081_9INSE</name>
<evidence type="ECO:0000256" key="1">
    <source>
        <dbReference type="SAM" id="Phobius"/>
    </source>
</evidence>
<keyword evidence="1" id="KW-0472">Membrane</keyword>
<gene>
    <name evidence="2" type="ORF">CLODIP_2_CD00782</name>
</gene>
<keyword evidence="1" id="KW-1133">Transmembrane helix</keyword>
<dbReference type="Proteomes" id="UP000494165">
    <property type="component" value="Unassembled WGS sequence"/>
</dbReference>
<dbReference type="EMBL" id="CADEPI010000104">
    <property type="protein sequence ID" value="CAB3374863.1"/>
    <property type="molecule type" value="Genomic_DNA"/>
</dbReference>
<proteinExistence type="predicted"/>
<dbReference type="InterPro" id="IPR029034">
    <property type="entry name" value="Cystine-knot_cytokine"/>
</dbReference>
<keyword evidence="3" id="KW-1185">Reference proteome</keyword>
<dbReference type="Gene3D" id="2.10.90.10">
    <property type="entry name" value="Cystine-knot cytokines"/>
    <property type="match status" value="1"/>
</dbReference>
<dbReference type="AlphaFoldDB" id="A0A8S1D081"/>